<accession>W4PYE0</accession>
<organism evidence="1 2">
    <name type="scientific">Halalkalibacter wakoensis JCM 9140</name>
    <dbReference type="NCBI Taxonomy" id="1236970"/>
    <lineage>
        <taxon>Bacteria</taxon>
        <taxon>Bacillati</taxon>
        <taxon>Bacillota</taxon>
        <taxon>Bacilli</taxon>
        <taxon>Bacillales</taxon>
        <taxon>Bacillaceae</taxon>
        <taxon>Halalkalibacter</taxon>
    </lineage>
</organism>
<keyword evidence="2" id="KW-1185">Reference proteome</keyword>
<name>W4PYE0_9BACI</name>
<evidence type="ECO:0000313" key="1">
    <source>
        <dbReference type="EMBL" id="GAE24851.1"/>
    </source>
</evidence>
<proteinExistence type="predicted"/>
<dbReference type="EMBL" id="BAUT01000005">
    <property type="protein sequence ID" value="GAE24851.1"/>
    <property type="molecule type" value="Genomic_DNA"/>
</dbReference>
<sequence length="62" mass="6797">MTNGGAGVVIDCVEMDREMTDLEFVITGLETSGWFYECVSDGKVSCKEGRQYPSYSGLCFAL</sequence>
<reference evidence="1" key="1">
    <citation type="journal article" date="2014" name="Genome Announc.">
        <title>Draft Genome Sequences of Three Alkaliphilic Bacillus Strains, Bacillus wakoensis JCM 9140T, Bacillus akibai JCM 9157T, and Bacillus hemicellulosilyticus JCM 9152T.</title>
        <authorList>
            <person name="Yuki M."/>
            <person name="Oshima K."/>
            <person name="Suda W."/>
            <person name="Oshida Y."/>
            <person name="Kitamura K."/>
            <person name="Iida T."/>
            <person name="Hattori M."/>
            <person name="Ohkuma M."/>
        </authorList>
    </citation>
    <scope>NUCLEOTIDE SEQUENCE [LARGE SCALE GENOMIC DNA]</scope>
    <source>
        <strain evidence="1">JCM 9140</strain>
    </source>
</reference>
<dbReference type="AlphaFoldDB" id="W4PYE0"/>
<gene>
    <name evidence="1" type="ORF">JCM9140_810</name>
</gene>
<dbReference type="Proteomes" id="UP000018890">
    <property type="component" value="Unassembled WGS sequence"/>
</dbReference>
<protein>
    <submittedName>
        <fullName evidence="1">Uncharacterized protein</fullName>
    </submittedName>
</protein>
<dbReference type="STRING" id="1236970.JCM9140_810"/>
<evidence type="ECO:0000313" key="2">
    <source>
        <dbReference type="Proteomes" id="UP000018890"/>
    </source>
</evidence>
<comment type="caution">
    <text evidence="1">The sequence shown here is derived from an EMBL/GenBank/DDBJ whole genome shotgun (WGS) entry which is preliminary data.</text>
</comment>